<dbReference type="GO" id="GO:0016020">
    <property type="term" value="C:membrane"/>
    <property type="evidence" value="ECO:0007669"/>
    <property type="project" value="InterPro"/>
</dbReference>
<feature type="transmembrane region" description="Helical" evidence="1">
    <location>
        <begin position="76"/>
        <end position="96"/>
    </location>
</feature>
<dbReference type="GO" id="GO:0006811">
    <property type="term" value="P:monoatomic ion transport"/>
    <property type="evidence" value="ECO:0007669"/>
    <property type="project" value="InterPro"/>
</dbReference>
<dbReference type="EMBL" id="BTSX01000006">
    <property type="protein sequence ID" value="GMT07604.1"/>
    <property type="molecule type" value="Genomic_DNA"/>
</dbReference>
<organism evidence="2 3">
    <name type="scientific">Pristionchus entomophagus</name>
    <dbReference type="NCBI Taxonomy" id="358040"/>
    <lineage>
        <taxon>Eukaryota</taxon>
        <taxon>Metazoa</taxon>
        <taxon>Ecdysozoa</taxon>
        <taxon>Nematoda</taxon>
        <taxon>Chromadorea</taxon>
        <taxon>Rhabditida</taxon>
        <taxon>Rhabditina</taxon>
        <taxon>Diplogasteromorpha</taxon>
        <taxon>Diplogasteroidea</taxon>
        <taxon>Neodiplogasteridae</taxon>
        <taxon>Pristionchus</taxon>
    </lineage>
</organism>
<protein>
    <recommendedName>
        <fullName evidence="4">G protein-coupled receptor</fullName>
    </recommendedName>
</protein>
<dbReference type="SUPFAM" id="SSF90112">
    <property type="entry name" value="Neurotransmitter-gated ion-channel transmembrane pore"/>
    <property type="match status" value="1"/>
</dbReference>
<sequence>TTFRIVLERSYGFFITFVIFPTTLLTSICILAMFHEEIDERNRLEKIGIGIASLAAVTLILAIIANEIPRKMTMSVIARFIFANLCTLTLAIVVLLGNPVDLLVSLCTKSHPLSNKINPT</sequence>
<name>A0AAV5UMM9_9BILA</name>
<dbReference type="InterPro" id="IPR036719">
    <property type="entry name" value="Neuro-gated_channel_TM_sf"/>
</dbReference>
<dbReference type="Gene3D" id="1.20.58.390">
    <property type="entry name" value="Neurotransmitter-gated ion-channel transmembrane domain"/>
    <property type="match status" value="1"/>
</dbReference>
<evidence type="ECO:0000313" key="2">
    <source>
        <dbReference type="EMBL" id="GMT07604.1"/>
    </source>
</evidence>
<evidence type="ECO:0000256" key="1">
    <source>
        <dbReference type="SAM" id="Phobius"/>
    </source>
</evidence>
<feature type="transmembrane region" description="Helical" evidence="1">
    <location>
        <begin position="47"/>
        <end position="64"/>
    </location>
</feature>
<evidence type="ECO:0000313" key="3">
    <source>
        <dbReference type="Proteomes" id="UP001432027"/>
    </source>
</evidence>
<accession>A0AAV5UMM9</accession>
<gene>
    <name evidence="2" type="ORF">PENTCL1PPCAC_29778</name>
</gene>
<keyword evidence="3" id="KW-1185">Reference proteome</keyword>
<feature type="non-terminal residue" evidence="2">
    <location>
        <position position="1"/>
    </location>
</feature>
<reference evidence="2" key="1">
    <citation type="submission" date="2023-10" db="EMBL/GenBank/DDBJ databases">
        <title>Genome assembly of Pristionchus species.</title>
        <authorList>
            <person name="Yoshida K."/>
            <person name="Sommer R.J."/>
        </authorList>
    </citation>
    <scope>NUCLEOTIDE SEQUENCE</scope>
    <source>
        <strain evidence="2">RS0144</strain>
    </source>
</reference>
<dbReference type="InterPro" id="IPR038050">
    <property type="entry name" value="Neuro_actylchol_rec"/>
</dbReference>
<keyword evidence="1" id="KW-1133">Transmembrane helix</keyword>
<dbReference type="Proteomes" id="UP001432027">
    <property type="component" value="Unassembled WGS sequence"/>
</dbReference>
<dbReference type="AlphaFoldDB" id="A0AAV5UMM9"/>
<keyword evidence="1" id="KW-0472">Membrane</keyword>
<comment type="caution">
    <text evidence="2">The sequence shown here is derived from an EMBL/GenBank/DDBJ whole genome shotgun (WGS) entry which is preliminary data.</text>
</comment>
<feature type="non-terminal residue" evidence="2">
    <location>
        <position position="120"/>
    </location>
</feature>
<evidence type="ECO:0008006" key="4">
    <source>
        <dbReference type="Google" id="ProtNLM"/>
    </source>
</evidence>
<feature type="transmembrane region" description="Helical" evidence="1">
    <location>
        <begin position="12"/>
        <end position="35"/>
    </location>
</feature>
<proteinExistence type="predicted"/>
<keyword evidence="1" id="KW-0812">Transmembrane</keyword>